<keyword evidence="3" id="KW-1185">Reference proteome</keyword>
<reference evidence="2" key="2">
    <citation type="submission" date="2023-04" db="EMBL/GenBank/DDBJ databases">
        <authorList>
            <person name="Bu L."/>
            <person name="Lu L."/>
            <person name="Laidemitt M.R."/>
            <person name="Zhang S.M."/>
            <person name="Mutuku M."/>
            <person name="Mkoji G."/>
            <person name="Steinauer M."/>
            <person name="Loker E.S."/>
        </authorList>
    </citation>
    <scope>NUCLEOTIDE SEQUENCE</scope>
    <source>
        <strain evidence="2">KasaAsao</strain>
        <tissue evidence="2">Whole Snail</tissue>
    </source>
</reference>
<comment type="caution">
    <text evidence="2">The sequence shown here is derived from an EMBL/GenBank/DDBJ whole genome shotgun (WGS) entry which is preliminary data.</text>
</comment>
<evidence type="ECO:0000313" key="2">
    <source>
        <dbReference type="EMBL" id="KAK0062094.1"/>
    </source>
</evidence>
<dbReference type="Proteomes" id="UP001233172">
    <property type="component" value="Unassembled WGS sequence"/>
</dbReference>
<gene>
    <name evidence="2" type="ORF">Bpfe_008587</name>
</gene>
<feature type="non-terminal residue" evidence="2">
    <location>
        <position position="1"/>
    </location>
</feature>
<organism evidence="2 3">
    <name type="scientific">Biomphalaria pfeifferi</name>
    <name type="common">Bloodfluke planorb</name>
    <name type="synonym">Freshwater snail</name>
    <dbReference type="NCBI Taxonomy" id="112525"/>
    <lineage>
        <taxon>Eukaryota</taxon>
        <taxon>Metazoa</taxon>
        <taxon>Spiralia</taxon>
        <taxon>Lophotrochozoa</taxon>
        <taxon>Mollusca</taxon>
        <taxon>Gastropoda</taxon>
        <taxon>Heterobranchia</taxon>
        <taxon>Euthyneura</taxon>
        <taxon>Panpulmonata</taxon>
        <taxon>Hygrophila</taxon>
        <taxon>Lymnaeoidea</taxon>
        <taxon>Planorbidae</taxon>
        <taxon>Biomphalaria</taxon>
    </lineage>
</organism>
<feature type="region of interest" description="Disordered" evidence="1">
    <location>
        <begin position="1"/>
        <end position="22"/>
    </location>
</feature>
<dbReference type="EMBL" id="JASAOG010000027">
    <property type="protein sequence ID" value="KAK0062094.1"/>
    <property type="molecule type" value="Genomic_DNA"/>
</dbReference>
<evidence type="ECO:0000313" key="3">
    <source>
        <dbReference type="Proteomes" id="UP001233172"/>
    </source>
</evidence>
<protein>
    <submittedName>
        <fullName evidence="2">Coadhesin</fullName>
    </submittedName>
</protein>
<reference evidence="2" key="1">
    <citation type="journal article" date="2023" name="PLoS Negl. Trop. Dis.">
        <title>A genome sequence for Biomphalaria pfeifferi, the major vector snail for the human-infecting parasite Schistosoma mansoni.</title>
        <authorList>
            <person name="Bu L."/>
            <person name="Lu L."/>
            <person name="Laidemitt M.R."/>
            <person name="Zhang S.M."/>
            <person name="Mutuku M."/>
            <person name="Mkoji G."/>
            <person name="Steinauer M."/>
            <person name="Loker E.S."/>
        </authorList>
    </citation>
    <scope>NUCLEOTIDE SEQUENCE</scope>
    <source>
        <strain evidence="2">KasaAsao</strain>
    </source>
</reference>
<sequence>PRNISLSPPLPPPVDEYMSKSEQVKPGPHQLYSVNVFRFAAYLFGLDETESTLVNFYMMPAGFVSKPGGP</sequence>
<name>A0AAD8BYD7_BIOPF</name>
<accession>A0AAD8BYD7</accession>
<evidence type="ECO:0000256" key="1">
    <source>
        <dbReference type="SAM" id="MobiDB-lite"/>
    </source>
</evidence>
<proteinExistence type="predicted"/>
<dbReference type="AlphaFoldDB" id="A0AAD8BYD7"/>
<feature type="non-terminal residue" evidence="2">
    <location>
        <position position="70"/>
    </location>
</feature>